<feature type="domain" description="Hemerythrin-like" evidence="1">
    <location>
        <begin position="31"/>
        <end position="157"/>
    </location>
</feature>
<organism evidence="2 3">
    <name type="scientific">Actinocorallia herbida</name>
    <dbReference type="NCBI Taxonomy" id="58109"/>
    <lineage>
        <taxon>Bacteria</taxon>
        <taxon>Bacillati</taxon>
        <taxon>Actinomycetota</taxon>
        <taxon>Actinomycetes</taxon>
        <taxon>Streptosporangiales</taxon>
        <taxon>Thermomonosporaceae</taxon>
        <taxon>Actinocorallia</taxon>
    </lineage>
</organism>
<dbReference type="AlphaFoldDB" id="A0A3N1CW63"/>
<name>A0A3N1CW63_9ACTN</name>
<dbReference type="EMBL" id="RJKE01000001">
    <property type="protein sequence ID" value="ROO85465.1"/>
    <property type="molecule type" value="Genomic_DNA"/>
</dbReference>
<proteinExistence type="predicted"/>
<sequence length="233" mass="25913">MQAAAPPHLPQITLPGQAAAAPGPLDMGNMYLAHYGFRRDLGRLITAVGRVRPDDRRRVAALREHLGWVLFVLRHHHTAEDEAIWPLLRDRAPEARGTIDALEAEHAACDRWILESTDAFREFEGSPAGEAGERLMTALRGLADALGAHLAHEETEGIPLMMAHIAPAEDAAMHKAISRRFGPGKMITLLGWLTSELPPDVEEHLRRTSPKPMLLLHPLAARRYRRRAAYLWG</sequence>
<protein>
    <submittedName>
        <fullName evidence="2">Hemerythrin HHE cation binding domain-containing protein</fullName>
    </submittedName>
</protein>
<keyword evidence="3" id="KW-1185">Reference proteome</keyword>
<reference evidence="2 3" key="1">
    <citation type="submission" date="2018-11" db="EMBL/GenBank/DDBJ databases">
        <title>Sequencing the genomes of 1000 actinobacteria strains.</title>
        <authorList>
            <person name="Klenk H.-P."/>
        </authorList>
    </citation>
    <scope>NUCLEOTIDE SEQUENCE [LARGE SCALE GENOMIC DNA]</scope>
    <source>
        <strain evidence="2 3">DSM 44254</strain>
    </source>
</reference>
<comment type="caution">
    <text evidence="2">The sequence shown here is derived from an EMBL/GenBank/DDBJ whole genome shotgun (WGS) entry which is preliminary data.</text>
</comment>
<evidence type="ECO:0000313" key="3">
    <source>
        <dbReference type="Proteomes" id="UP000272400"/>
    </source>
</evidence>
<accession>A0A3N1CW63</accession>
<dbReference type="InterPro" id="IPR012312">
    <property type="entry name" value="Hemerythrin-like"/>
</dbReference>
<dbReference type="Pfam" id="PF01814">
    <property type="entry name" value="Hemerythrin"/>
    <property type="match status" value="1"/>
</dbReference>
<evidence type="ECO:0000313" key="2">
    <source>
        <dbReference type="EMBL" id="ROO85465.1"/>
    </source>
</evidence>
<dbReference type="Proteomes" id="UP000272400">
    <property type="component" value="Unassembled WGS sequence"/>
</dbReference>
<gene>
    <name evidence="2" type="ORF">EDD29_3009</name>
</gene>
<dbReference type="Gene3D" id="1.20.120.520">
    <property type="entry name" value="nmb1532 protein domain like"/>
    <property type="match status" value="1"/>
</dbReference>
<dbReference type="RefSeq" id="WP_170201412.1">
    <property type="nucleotide sequence ID" value="NZ_RJKE01000001.1"/>
</dbReference>
<dbReference type="CDD" id="cd12108">
    <property type="entry name" value="Hr-like"/>
    <property type="match status" value="1"/>
</dbReference>
<evidence type="ECO:0000259" key="1">
    <source>
        <dbReference type="Pfam" id="PF01814"/>
    </source>
</evidence>